<comment type="caution">
    <text evidence="3">The sequence shown here is derived from an EMBL/GenBank/DDBJ whole genome shotgun (WGS) entry which is preliminary data.</text>
</comment>
<feature type="compositionally biased region" description="Basic and acidic residues" evidence="1">
    <location>
        <begin position="205"/>
        <end position="216"/>
    </location>
</feature>
<dbReference type="PANTHER" id="PTHR10357">
    <property type="entry name" value="ALPHA-AMYLASE FAMILY MEMBER"/>
    <property type="match status" value="1"/>
</dbReference>
<dbReference type="AlphaFoldDB" id="A0A834MT48"/>
<dbReference type="EMBL" id="JACSEA010000019">
    <property type="protein sequence ID" value="KAF7381993.1"/>
    <property type="molecule type" value="Genomic_DNA"/>
</dbReference>
<protein>
    <recommendedName>
        <fullName evidence="2">Glycosyl hydrolase family 13 catalytic domain-containing protein</fullName>
    </recommendedName>
</protein>
<evidence type="ECO:0000313" key="3">
    <source>
        <dbReference type="EMBL" id="KAF7381993.1"/>
    </source>
</evidence>
<organism evidence="3 4">
    <name type="scientific">Vespula vulgaris</name>
    <name type="common">Yellow jacket</name>
    <name type="synonym">Wasp</name>
    <dbReference type="NCBI Taxonomy" id="7454"/>
    <lineage>
        <taxon>Eukaryota</taxon>
        <taxon>Metazoa</taxon>
        <taxon>Ecdysozoa</taxon>
        <taxon>Arthropoda</taxon>
        <taxon>Hexapoda</taxon>
        <taxon>Insecta</taxon>
        <taxon>Pterygota</taxon>
        <taxon>Neoptera</taxon>
        <taxon>Endopterygota</taxon>
        <taxon>Hymenoptera</taxon>
        <taxon>Apocrita</taxon>
        <taxon>Aculeata</taxon>
        <taxon>Vespoidea</taxon>
        <taxon>Vespidae</taxon>
        <taxon>Vespinae</taxon>
        <taxon>Vespula</taxon>
    </lineage>
</organism>
<dbReference type="SUPFAM" id="SSF51445">
    <property type="entry name" value="(Trans)glycosidases"/>
    <property type="match status" value="1"/>
</dbReference>
<dbReference type="Pfam" id="PF00128">
    <property type="entry name" value="Alpha-amylase"/>
    <property type="match status" value="1"/>
</dbReference>
<evidence type="ECO:0000313" key="4">
    <source>
        <dbReference type="Proteomes" id="UP000614350"/>
    </source>
</evidence>
<dbReference type="InterPro" id="IPR006047">
    <property type="entry name" value="GH13_cat_dom"/>
</dbReference>
<keyword evidence="4" id="KW-1185">Reference proteome</keyword>
<feature type="region of interest" description="Disordered" evidence="1">
    <location>
        <begin position="201"/>
        <end position="230"/>
    </location>
</feature>
<feature type="domain" description="Glycosyl hydrolase family 13 catalytic" evidence="2">
    <location>
        <begin position="334"/>
        <end position="724"/>
    </location>
</feature>
<evidence type="ECO:0000256" key="1">
    <source>
        <dbReference type="SAM" id="MobiDB-lite"/>
    </source>
</evidence>
<accession>A0A834MT48</accession>
<dbReference type="Gene3D" id="3.20.20.80">
    <property type="entry name" value="Glycosidases"/>
    <property type="match status" value="2"/>
</dbReference>
<dbReference type="SMART" id="SM00642">
    <property type="entry name" value="Aamy"/>
    <property type="match status" value="1"/>
</dbReference>
<dbReference type="PANTHER" id="PTHR10357:SF225">
    <property type="entry name" value="MALTASE 1-LIKE PROTEIN"/>
    <property type="match status" value="1"/>
</dbReference>
<gene>
    <name evidence="3" type="ORF">HZH66_013425</name>
</gene>
<feature type="compositionally biased region" description="Low complexity" evidence="1">
    <location>
        <begin position="55"/>
        <end position="69"/>
    </location>
</feature>
<feature type="region of interest" description="Disordered" evidence="1">
    <location>
        <begin position="38"/>
        <end position="107"/>
    </location>
</feature>
<dbReference type="GO" id="GO:0005975">
    <property type="term" value="P:carbohydrate metabolic process"/>
    <property type="evidence" value="ECO:0007669"/>
    <property type="project" value="InterPro"/>
</dbReference>
<evidence type="ECO:0000259" key="2">
    <source>
        <dbReference type="SMART" id="SM00642"/>
    </source>
</evidence>
<dbReference type="Proteomes" id="UP000614350">
    <property type="component" value="Unassembled WGS sequence"/>
</dbReference>
<reference evidence="3" key="1">
    <citation type="journal article" date="2020" name="G3 (Bethesda)">
        <title>High-Quality Assemblies for Three Invasive Social Wasps from the &lt;i&gt;Vespula&lt;/i&gt; Genus.</title>
        <authorList>
            <person name="Harrop T.W.R."/>
            <person name="Guhlin J."/>
            <person name="McLaughlin G.M."/>
            <person name="Permina E."/>
            <person name="Stockwell P."/>
            <person name="Gilligan J."/>
            <person name="Le Lec M.F."/>
            <person name="Gruber M.A.M."/>
            <person name="Quinn O."/>
            <person name="Lovegrove M."/>
            <person name="Duncan E.J."/>
            <person name="Remnant E.J."/>
            <person name="Van Eeckhoven J."/>
            <person name="Graham B."/>
            <person name="Knapp R.A."/>
            <person name="Langford K.W."/>
            <person name="Kronenberg Z."/>
            <person name="Press M.O."/>
            <person name="Eacker S.M."/>
            <person name="Wilson-Rankin E.E."/>
            <person name="Purcell J."/>
            <person name="Lester P.J."/>
            <person name="Dearden P.K."/>
        </authorList>
    </citation>
    <scope>NUCLEOTIDE SEQUENCE</scope>
    <source>
        <strain evidence="3">Marl-1</strain>
    </source>
</reference>
<dbReference type="InterPro" id="IPR017853">
    <property type="entry name" value="GH"/>
</dbReference>
<sequence length="887" mass="98370">MVLFSSIATQKTVLADETDNESIKGVLAIRDERISGESSCITNQSCGDGKEAKASGSSSFSSSFSGRSGITAAERRIEEGAEVGTQKREEKPHAEEESKEITDMNIPKSDGLLSVVLPSEIPSSASSQQLFISQDQQDEEASDCPLLTPSPPPAVQINNSLESAPIYRPLEGAPLEMITTPTLENINEEDGLNAFMNLVNSSSKPLHDEPSSRDPMVESSTSGSSSDTNEPVCAQLLTQLNTAYQHLAPDAQALFYNQENGGKPPLVGIQLVVPKSPKDYRFMKWNWPLIRKTCFWSLMSVLAGCTALVIGVLATMPKKCDPPVEWWQGSVFYEIFPASFQDSSKGGDGIGDLRGITMRLDYLKRLGVRGIRLNSIFPAPHYPEYYSDISNMTDINVNLGTLKDFEKLLDEVHRRNMSLILDLPLYPYAKTLQGEEGQVTNKTNKGIRERRGLIEDSMLEDMVTTTPSTSIKNVRNTFSTVSGSPAPFEEPRALPVVSADSIGNERSIGSAIKTWIDRGVDGFYLRGLERYVHESYFPDILRHWKSLLGPRKILICHVDALNAATHFEPSRNAILTRIDLIDVTLRVSNGTEDIKAQVEAVTKGILFERASYPWVHWSVGGVDSRRVASSIDVKNASMAVSLLALMLPGTPSIFYGDEIGIMDCECEDHQDLAHLHNLAPMYWEKKDGLDDKFASVGVTAWLPEASKPLETSLIGTIAEMAKLRSDTPTIYVKAISKDSDVMANCDIRYTKDEIIVIERWYPRRNSYVFVANLGNGSRLKDLSSLYYGGHVVVGPANRLNQDVFFKELNVPPGEAFVIKLDNQIFSLKDQSVAATGNQLTIRTCRFIEINFQTRKTAKKFRKVLRYGSATWFCDILLRHGSAIWLYE</sequence>
<proteinExistence type="predicted"/>
<feature type="compositionally biased region" description="Basic and acidic residues" evidence="1">
    <location>
        <begin position="73"/>
        <end position="102"/>
    </location>
</feature>
<name>A0A834MT48_VESVU</name>